<dbReference type="AlphaFoldDB" id="A0A1F7RPL4"/>
<evidence type="ECO:0000256" key="2">
    <source>
        <dbReference type="ARBA" id="ARBA00023239"/>
    </source>
</evidence>
<gene>
    <name evidence="4" type="ORF">A2161_09215</name>
</gene>
<evidence type="ECO:0000313" key="4">
    <source>
        <dbReference type="EMBL" id="OGL42934.1"/>
    </source>
</evidence>
<evidence type="ECO:0000313" key="5">
    <source>
        <dbReference type="Proteomes" id="UP000179266"/>
    </source>
</evidence>
<reference evidence="4 5" key="1">
    <citation type="journal article" date="2016" name="Nat. Commun.">
        <title>Thousands of microbial genomes shed light on interconnected biogeochemical processes in an aquifer system.</title>
        <authorList>
            <person name="Anantharaman K."/>
            <person name="Brown C.T."/>
            <person name="Hug L.A."/>
            <person name="Sharon I."/>
            <person name="Castelle C.J."/>
            <person name="Probst A.J."/>
            <person name="Thomas B.C."/>
            <person name="Singh A."/>
            <person name="Wilkins M.J."/>
            <person name="Karaoz U."/>
            <person name="Brodie E.L."/>
            <person name="Williams K.H."/>
            <person name="Hubbard S.S."/>
            <person name="Banfield J.F."/>
        </authorList>
    </citation>
    <scope>NUCLEOTIDE SEQUENCE [LARGE SCALE GENOMIC DNA]</scope>
</reference>
<dbReference type="PANTHER" id="PTHR22789:SF0">
    <property type="entry name" value="3-OXO-TETRONATE 4-PHOSPHATE DECARBOXYLASE-RELATED"/>
    <property type="match status" value="1"/>
</dbReference>
<comment type="caution">
    <text evidence="4">The sequence shown here is derived from an EMBL/GenBank/DDBJ whole genome shotgun (WGS) entry which is preliminary data.</text>
</comment>
<proteinExistence type="predicted"/>
<dbReference type="GO" id="GO:0019323">
    <property type="term" value="P:pentose catabolic process"/>
    <property type="evidence" value="ECO:0007669"/>
    <property type="project" value="TreeGrafter"/>
</dbReference>
<dbReference type="InterPro" id="IPR001303">
    <property type="entry name" value="Aldolase_II/adducin_N"/>
</dbReference>
<dbReference type="Proteomes" id="UP000179266">
    <property type="component" value="Unassembled WGS sequence"/>
</dbReference>
<evidence type="ECO:0000259" key="3">
    <source>
        <dbReference type="Pfam" id="PF00596"/>
    </source>
</evidence>
<protein>
    <recommendedName>
        <fullName evidence="3">Class II aldolase/adducin N-terminal domain-containing protein</fullName>
    </recommendedName>
</protein>
<dbReference type="InterPro" id="IPR036409">
    <property type="entry name" value="Aldolase_II/adducin_N_sf"/>
</dbReference>
<dbReference type="GO" id="GO:0005829">
    <property type="term" value="C:cytosol"/>
    <property type="evidence" value="ECO:0007669"/>
    <property type="project" value="TreeGrafter"/>
</dbReference>
<dbReference type="GO" id="GO:0016832">
    <property type="term" value="F:aldehyde-lyase activity"/>
    <property type="evidence" value="ECO:0007669"/>
    <property type="project" value="TreeGrafter"/>
</dbReference>
<dbReference type="EMBL" id="MGDD01000298">
    <property type="protein sequence ID" value="OGL42934.1"/>
    <property type="molecule type" value="Genomic_DNA"/>
</dbReference>
<dbReference type="SUPFAM" id="SSF53639">
    <property type="entry name" value="AraD/HMP-PK domain-like"/>
    <property type="match status" value="1"/>
</dbReference>
<dbReference type="PANTHER" id="PTHR22789">
    <property type="entry name" value="FUCULOSE PHOSPHATE ALDOLASE"/>
    <property type="match status" value="1"/>
</dbReference>
<dbReference type="GO" id="GO:0046872">
    <property type="term" value="F:metal ion binding"/>
    <property type="evidence" value="ECO:0007669"/>
    <property type="project" value="UniProtKB-KW"/>
</dbReference>
<keyword evidence="1" id="KW-0479">Metal-binding</keyword>
<dbReference type="Pfam" id="PF00596">
    <property type="entry name" value="Aldolase_II"/>
    <property type="match status" value="1"/>
</dbReference>
<organism evidence="4 5">
    <name type="scientific">Candidatus Schekmanbacteria bacterium RBG_13_48_7</name>
    <dbReference type="NCBI Taxonomy" id="1817878"/>
    <lineage>
        <taxon>Bacteria</taxon>
        <taxon>Candidatus Schekmaniibacteriota</taxon>
    </lineage>
</organism>
<sequence length="151" mass="16652">MLPEVVVEYGGIPTAKYATPSTEEVPLSIKDLVKKTDLIVLERHGSLTMGKTLMEAYLKLEKIEHTAQVTLAARQLGQVSTLSDEDIEKLRKIRRSKTDGFFEIDCVNCGACGKTVNVSGNSDTESPSIDEKKLIEIIRDEIQRAVSNSLT</sequence>
<evidence type="ECO:0000256" key="1">
    <source>
        <dbReference type="ARBA" id="ARBA00022723"/>
    </source>
</evidence>
<keyword evidence="2" id="KW-0456">Lyase</keyword>
<feature type="domain" description="Class II aldolase/adducin N-terminal" evidence="3">
    <location>
        <begin position="9"/>
        <end position="70"/>
    </location>
</feature>
<dbReference type="Gene3D" id="3.40.225.10">
    <property type="entry name" value="Class II aldolase/adducin N-terminal domain"/>
    <property type="match status" value="1"/>
</dbReference>
<name>A0A1F7RPL4_9BACT</name>
<dbReference type="InterPro" id="IPR050197">
    <property type="entry name" value="Aldolase_class_II_sugar_metab"/>
</dbReference>
<accession>A0A1F7RPL4</accession>